<evidence type="ECO:0000256" key="5">
    <source>
        <dbReference type="SAM" id="Coils"/>
    </source>
</evidence>
<evidence type="ECO:0000256" key="6">
    <source>
        <dbReference type="SAM" id="MobiDB-lite"/>
    </source>
</evidence>
<evidence type="ECO:0000259" key="7">
    <source>
        <dbReference type="PROSITE" id="PS50089"/>
    </source>
</evidence>
<keyword evidence="3" id="KW-0862">Zinc</keyword>
<evidence type="ECO:0000256" key="3">
    <source>
        <dbReference type="ARBA" id="ARBA00022833"/>
    </source>
</evidence>
<dbReference type="InterPro" id="IPR017907">
    <property type="entry name" value="Znf_RING_CS"/>
</dbReference>
<feature type="compositionally biased region" description="Polar residues" evidence="6">
    <location>
        <begin position="407"/>
        <end position="428"/>
    </location>
</feature>
<dbReference type="InterPro" id="IPR047153">
    <property type="entry name" value="TRIM45/56/19-like"/>
</dbReference>
<dbReference type="GO" id="GO:0061630">
    <property type="term" value="F:ubiquitin protein ligase activity"/>
    <property type="evidence" value="ECO:0007669"/>
    <property type="project" value="TreeGrafter"/>
</dbReference>
<keyword evidence="1" id="KW-0479">Metal-binding</keyword>
<dbReference type="SUPFAM" id="SSF57850">
    <property type="entry name" value="RING/U-box"/>
    <property type="match status" value="1"/>
</dbReference>
<dbReference type="Proteomes" id="UP001374579">
    <property type="component" value="Unassembled WGS sequence"/>
</dbReference>
<dbReference type="Pfam" id="PF07177">
    <property type="entry name" value="Neuralized"/>
    <property type="match status" value="1"/>
</dbReference>
<dbReference type="Gene3D" id="3.30.160.60">
    <property type="entry name" value="Classic Zinc Finger"/>
    <property type="match status" value="1"/>
</dbReference>
<dbReference type="AlphaFoldDB" id="A0AAN9C1S3"/>
<accession>A0AAN9C1S3</accession>
<evidence type="ECO:0000256" key="1">
    <source>
        <dbReference type="ARBA" id="ARBA00022723"/>
    </source>
</evidence>
<evidence type="ECO:0000313" key="9">
    <source>
        <dbReference type="Proteomes" id="UP001374579"/>
    </source>
</evidence>
<dbReference type="InterPro" id="IPR043136">
    <property type="entry name" value="B30.2/SPRY_sf"/>
</dbReference>
<feature type="coiled-coil region" evidence="5">
    <location>
        <begin position="182"/>
        <end position="234"/>
    </location>
</feature>
<keyword evidence="9" id="KW-1185">Reference proteome</keyword>
<dbReference type="SUPFAM" id="SSF49899">
    <property type="entry name" value="Concanavalin A-like lectins/glucanases"/>
    <property type="match status" value="1"/>
</dbReference>
<dbReference type="Pfam" id="PF00097">
    <property type="entry name" value="zf-C3HC4"/>
    <property type="match status" value="1"/>
</dbReference>
<dbReference type="Gene3D" id="2.60.120.920">
    <property type="match status" value="1"/>
</dbReference>
<keyword evidence="5" id="KW-0175">Coiled coil</keyword>
<evidence type="ECO:0000256" key="2">
    <source>
        <dbReference type="ARBA" id="ARBA00022771"/>
    </source>
</evidence>
<keyword evidence="2 4" id="KW-0863">Zinc-finger</keyword>
<name>A0AAN9C1S3_9CAEN</name>
<proteinExistence type="predicted"/>
<dbReference type="GO" id="GO:0008270">
    <property type="term" value="F:zinc ion binding"/>
    <property type="evidence" value="ECO:0007669"/>
    <property type="project" value="UniProtKB-KW"/>
</dbReference>
<feature type="domain" description="RING-type" evidence="7">
    <location>
        <begin position="13"/>
        <end position="49"/>
    </location>
</feature>
<gene>
    <name evidence="8" type="ORF">V1264_001604</name>
</gene>
<dbReference type="InterPro" id="IPR006573">
    <property type="entry name" value="NHR_dom"/>
</dbReference>
<feature type="compositionally biased region" description="Basic and acidic residues" evidence="6">
    <location>
        <begin position="429"/>
        <end position="438"/>
    </location>
</feature>
<feature type="region of interest" description="Disordered" evidence="6">
    <location>
        <begin position="407"/>
        <end position="509"/>
    </location>
</feature>
<dbReference type="InterPro" id="IPR013320">
    <property type="entry name" value="ConA-like_dom_sf"/>
</dbReference>
<dbReference type="SMART" id="SM00184">
    <property type="entry name" value="RING"/>
    <property type="match status" value="1"/>
</dbReference>
<dbReference type="CDD" id="cd16449">
    <property type="entry name" value="RING-HC"/>
    <property type="match status" value="1"/>
</dbReference>
<dbReference type="InterPro" id="IPR001841">
    <property type="entry name" value="Znf_RING"/>
</dbReference>
<organism evidence="8 9">
    <name type="scientific">Littorina saxatilis</name>
    <dbReference type="NCBI Taxonomy" id="31220"/>
    <lineage>
        <taxon>Eukaryota</taxon>
        <taxon>Metazoa</taxon>
        <taxon>Spiralia</taxon>
        <taxon>Lophotrochozoa</taxon>
        <taxon>Mollusca</taxon>
        <taxon>Gastropoda</taxon>
        <taxon>Caenogastropoda</taxon>
        <taxon>Littorinimorpha</taxon>
        <taxon>Littorinoidea</taxon>
        <taxon>Littorinidae</taxon>
        <taxon>Littorina</taxon>
    </lineage>
</organism>
<dbReference type="PROSITE" id="PS00518">
    <property type="entry name" value="ZF_RING_1"/>
    <property type="match status" value="1"/>
</dbReference>
<evidence type="ECO:0000256" key="4">
    <source>
        <dbReference type="PROSITE-ProRule" id="PRU00175"/>
    </source>
</evidence>
<evidence type="ECO:0000313" key="8">
    <source>
        <dbReference type="EMBL" id="KAK7115791.1"/>
    </source>
</evidence>
<protein>
    <recommendedName>
        <fullName evidence="7">RING-type domain-containing protein</fullName>
    </recommendedName>
</protein>
<sequence>MATSVNNENNYTCPLCGDFYVEPKLLPCAHRVCRDCLNDKTRTTKCPICVVPIFNCGDQTDTPNVDSLPTDICFEAIVKSAKILNKQSCEYRQDNNAAVSVCYDCDAKMCAGCLKDHGDTKSTRHHPVECLSKTTPEKHARSQHVFCKVHKHLKCERYCGVHNTPICDTCAFENHHGCRKDIKTLENKVKESKTALDELEQDLNSTGEKLNLAIKKLDNDIKQIESAAKDSLADIDHKLDSLKKAVDDCIRRLKTQAQTPFSHHRKKKEGEKQTLSQRYSILKSNLDVITQAKENVLKEAPDAVRLMLLKQIQSLNVGTALDNNDEDVPVTRVLIDPARVQHVVHSIDELVTEPRLRTKDAFTQTDQNERCVSTQTPVLVFVDSLVPFCFQGVCTKLDPCTGAFKESTTQTQHGQMTNIKSKTITETQSQRERSRQTADESELQAASRNTNVSQGTRTTDVPVSSSSVLDHSKPVPLSRTQQERTTGLKMSYRREDSEETRPKVPNTDYLSPRWLNADVQDTGHTNCNSRRLAQSCVCSSYNFAKKAGSSVVLSEDRRTATFHGKARGGGLVLAEGPMRNLWLYQVKLDRVPCGPCNMSVGVILTDQVDSLVIPAGVTFWGHAVTVSSTLVCTTKSLVGKALGSLKKEDTVGVLMDHGGCLHLFVNGVDQGIAAQGLLNKTCFAFFELAFHNGCNQISTLPIYVYKEAGR</sequence>
<reference evidence="8 9" key="1">
    <citation type="submission" date="2024-02" db="EMBL/GenBank/DDBJ databases">
        <title>Chromosome-scale genome assembly of the rough periwinkle Littorina saxatilis.</title>
        <authorList>
            <person name="De Jode A."/>
            <person name="Faria R."/>
            <person name="Formenti G."/>
            <person name="Sims Y."/>
            <person name="Smith T.P."/>
            <person name="Tracey A."/>
            <person name="Wood J.M.D."/>
            <person name="Zagrodzka Z.B."/>
            <person name="Johannesson K."/>
            <person name="Butlin R.K."/>
            <person name="Leder E.H."/>
        </authorList>
    </citation>
    <scope>NUCLEOTIDE SEQUENCE [LARGE SCALE GENOMIC DNA]</scope>
    <source>
        <strain evidence="8">Snail1</strain>
        <tissue evidence="8">Muscle</tissue>
    </source>
</reference>
<dbReference type="PROSITE" id="PS50089">
    <property type="entry name" value="ZF_RING_2"/>
    <property type="match status" value="1"/>
</dbReference>
<dbReference type="InterPro" id="IPR018957">
    <property type="entry name" value="Znf_C3HC4_RING-type"/>
</dbReference>
<dbReference type="Gene3D" id="3.30.40.10">
    <property type="entry name" value="Zinc/RING finger domain, C3HC4 (zinc finger)"/>
    <property type="match status" value="1"/>
</dbReference>
<feature type="compositionally biased region" description="Polar residues" evidence="6">
    <location>
        <begin position="444"/>
        <end position="469"/>
    </location>
</feature>
<dbReference type="PANTHER" id="PTHR25462:SF296">
    <property type="entry name" value="MEIOTIC P26, ISOFORM F"/>
    <property type="match status" value="1"/>
</dbReference>
<comment type="caution">
    <text evidence="8">The sequence shown here is derived from an EMBL/GenBank/DDBJ whole genome shotgun (WGS) entry which is preliminary data.</text>
</comment>
<feature type="compositionally biased region" description="Basic and acidic residues" evidence="6">
    <location>
        <begin position="492"/>
        <end position="502"/>
    </location>
</feature>
<dbReference type="InterPro" id="IPR013083">
    <property type="entry name" value="Znf_RING/FYVE/PHD"/>
</dbReference>
<dbReference type="PANTHER" id="PTHR25462">
    <property type="entry name" value="BONUS, ISOFORM C-RELATED"/>
    <property type="match status" value="1"/>
</dbReference>
<dbReference type="EMBL" id="JBAMIC010000001">
    <property type="protein sequence ID" value="KAK7115791.1"/>
    <property type="molecule type" value="Genomic_DNA"/>
</dbReference>